<proteinExistence type="predicted"/>
<sequence length="185" mass="21702">MRTPHHYLYDLVKREGMTLEDYVGSGVSLELSNGQTKSLAGVPWHDVPWEDVDLPPDMLQIAKENLRNRFVVVGLTEKFDESLLLMKQRFGWRDIFYTRQEVTAKRPPKSAIPPSTLRIIEEKNNQDMELYAFAKQLLEEQISNEGPSFERRVKLFRLLHGAYLAVRGPWIRRRSHNLAYKLRHL</sequence>
<evidence type="ECO:0000313" key="1">
    <source>
        <dbReference type="EMBL" id="GAG93090.1"/>
    </source>
</evidence>
<reference evidence="1" key="1">
    <citation type="journal article" date="2014" name="Front. Microbiol.">
        <title>High frequency of phylogenetically diverse reductive dehalogenase-homologous genes in deep subseafloor sedimentary metagenomes.</title>
        <authorList>
            <person name="Kawai M."/>
            <person name="Futagami T."/>
            <person name="Toyoda A."/>
            <person name="Takaki Y."/>
            <person name="Nishi S."/>
            <person name="Hori S."/>
            <person name="Arai W."/>
            <person name="Tsubouchi T."/>
            <person name="Morono Y."/>
            <person name="Uchiyama I."/>
            <person name="Ito T."/>
            <person name="Fujiyama A."/>
            <person name="Inagaki F."/>
            <person name="Takami H."/>
        </authorList>
    </citation>
    <scope>NUCLEOTIDE SEQUENCE</scope>
    <source>
        <strain evidence="1">Expedition CK06-06</strain>
    </source>
</reference>
<dbReference type="EMBL" id="BART01023486">
    <property type="protein sequence ID" value="GAG93090.1"/>
    <property type="molecule type" value="Genomic_DNA"/>
</dbReference>
<dbReference type="AlphaFoldDB" id="X1BDJ9"/>
<dbReference type="InterPro" id="IPR053259">
    <property type="entry name" value="Golvesin-related_Golgi"/>
</dbReference>
<dbReference type="Gene3D" id="3.40.50.300">
    <property type="entry name" value="P-loop containing nucleotide triphosphate hydrolases"/>
    <property type="match status" value="1"/>
</dbReference>
<organism evidence="1">
    <name type="scientific">marine sediment metagenome</name>
    <dbReference type="NCBI Taxonomy" id="412755"/>
    <lineage>
        <taxon>unclassified sequences</taxon>
        <taxon>metagenomes</taxon>
        <taxon>ecological metagenomes</taxon>
    </lineage>
</organism>
<protein>
    <submittedName>
        <fullName evidence="1">Uncharacterized protein</fullName>
    </submittedName>
</protein>
<dbReference type="PANTHER" id="PTHR32301:SF6">
    <property type="entry name" value="GOLVESIN-RELATED"/>
    <property type="match status" value="1"/>
</dbReference>
<name>X1BDJ9_9ZZZZ</name>
<gene>
    <name evidence="1" type="ORF">S01H4_42716</name>
</gene>
<dbReference type="PANTHER" id="PTHR32301">
    <property type="entry name" value="COUNTIN RECEPTOR CNR3-RELATED"/>
    <property type="match status" value="1"/>
</dbReference>
<accession>X1BDJ9</accession>
<dbReference type="InterPro" id="IPR027417">
    <property type="entry name" value="P-loop_NTPase"/>
</dbReference>
<comment type="caution">
    <text evidence="1">The sequence shown here is derived from an EMBL/GenBank/DDBJ whole genome shotgun (WGS) entry which is preliminary data.</text>
</comment>